<name>A0A270BTW1_9PROT</name>
<evidence type="ECO:0000259" key="11">
    <source>
        <dbReference type="Pfam" id="PF04413"/>
    </source>
</evidence>
<dbReference type="RefSeq" id="WP_095350850.1">
    <property type="nucleotide sequence ID" value="NZ_NDFO01000001.1"/>
</dbReference>
<dbReference type="UniPathway" id="UPA00958"/>
<dbReference type="InterPro" id="IPR039901">
    <property type="entry name" value="Kdotransferase"/>
</dbReference>
<evidence type="ECO:0000256" key="7">
    <source>
        <dbReference type="ARBA" id="ARBA00049183"/>
    </source>
</evidence>
<dbReference type="EC" id="2.4.99.12" evidence="3"/>
<dbReference type="CDD" id="cd07983">
    <property type="entry name" value="LPLAT_DUF374-like"/>
    <property type="match status" value="1"/>
</dbReference>
<evidence type="ECO:0000256" key="8">
    <source>
        <dbReference type="PIRSR" id="PIRSR639901-1"/>
    </source>
</evidence>
<dbReference type="GO" id="GO:0005886">
    <property type="term" value="C:plasma membrane"/>
    <property type="evidence" value="ECO:0007669"/>
    <property type="project" value="TreeGrafter"/>
</dbReference>
<feature type="domain" description="DUF374" evidence="10">
    <location>
        <begin position="77"/>
        <end position="147"/>
    </location>
</feature>
<organism evidence="12 13">
    <name type="scientific">Acetobacter syzygii</name>
    <dbReference type="NCBI Taxonomy" id="146476"/>
    <lineage>
        <taxon>Bacteria</taxon>
        <taxon>Pseudomonadati</taxon>
        <taxon>Pseudomonadota</taxon>
        <taxon>Alphaproteobacteria</taxon>
        <taxon>Acetobacterales</taxon>
        <taxon>Acetobacteraceae</taxon>
        <taxon>Acetobacter</taxon>
    </lineage>
</organism>
<comment type="catalytic activity">
    <reaction evidence="7">
        <text>lipid IVA (E. coli) + CMP-3-deoxy-beta-D-manno-octulosonate = alpha-Kdo-(2-&gt;6)-lipid IVA (E. coli) + CMP + H(+)</text>
        <dbReference type="Rhea" id="RHEA:28066"/>
        <dbReference type="ChEBI" id="CHEBI:15378"/>
        <dbReference type="ChEBI" id="CHEBI:58603"/>
        <dbReference type="ChEBI" id="CHEBI:60364"/>
        <dbReference type="ChEBI" id="CHEBI:60377"/>
        <dbReference type="ChEBI" id="CHEBI:85987"/>
        <dbReference type="EC" id="2.4.99.12"/>
    </reaction>
</comment>
<gene>
    <name evidence="12" type="ORF">B9K05_03690</name>
</gene>
<evidence type="ECO:0000256" key="9">
    <source>
        <dbReference type="PIRSR" id="PIRSR639901-2"/>
    </source>
</evidence>
<dbReference type="Pfam" id="PF04413">
    <property type="entry name" value="Glycos_transf_N"/>
    <property type="match status" value="1"/>
</dbReference>
<comment type="caution">
    <text evidence="12">The sequence shown here is derived from an EMBL/GenBank/DDBJ whole genome shotgun (WGS) entry which is preliminary data.</text>
</comment>
<dbReference type="InterPro" id="IPR007507">
    <property type="entry name" value="Glycos_transf_N"/>
</dbReference>
<keyword evidence="13" id="KW-1185">Reference proteome</keyword>
<feature type="site" description="Transition state stabilizer" evidence="9">
    <location>
        <position position="380"/>
    </location>
</feature>
<dbReference type="EMBL" id="NDFP01000002">
    <property type="protein sequence ID" value="PAL28388.1"/>
    <property type="molecule type" value="Genomic_DNA"/>
</dbReference>
<evidence type="ECO:0000256" key="2">
    <source>
        <dbReference type="ARBA" id="ARBA00004713"/>
    </source>
</evidence>
<dbReference type="PANTHER" id="PTHR42755:SF1">
    <property type="entry name" value="3-DEOXY-D-MANNO-OCTULOSONIC ACID TRANSFERASE, MITOCHONDRIAL-RELATED"/>
    <property type="match status" value="1"/>
</dbReference>
<evidence type="ECO:0000256" key="4">
    <source>
        <dbReference type="ARBA" id="ARBA00019077"/>
    </source>
</evidence>
<comment type="function">
    <text evidence="1">Involved in lipopolysaccharide (LPS) biosynthesis. Catalyzes the transfer of 3-deoxy-D-manno-octulosonate (Kdo) residue(s) from CMP-Kdo to lipid IV(A), the tetraacyldisaccharide-1,4'-bisphosphate precursor of lipid A.</text>
</comment>
<dbReference type="GO" id="GO:0009245">
    <property type="term" value="P:lipid A biosynthetic process"/>
    <property type="evidence" value="ECO:0007669"/>
    <property type="project" value="TreeGrafter"/>
</dbReference>
<dbReference type="Gene3D" id="3.40.50.2000">
    <property type="entry name" value="Glycogen Phosphorylase B"/>
    <property type="match status" value="1"/>
</dbReference>
<dbReference type="Gene3D" id="3.40.50.11720">
    <property type="entry name" value="3-Deoxy-D-manno-octulosonic-acid transferase, N-terminal domain"/>
    <property type="match status" value="1"/>
</dbReference>
<sequence length="664" mass="73759">MPTIKKSVSGLVRSVVIGSIRAYLGFALRTTRWTFKIDPQAYPYLISHEGQTAVVAFWHEALPLAPALWWWAEPQNPKLDLRVLISRNRDGRMIADVVAPWRIWSIAGSSDTRGKSKGGAAAMRRMRASLQHGCLVAITPDGPRGPRRQTQQGAVALAQFAGKPVIPVGASCSAARLKSWDKMLFPLPFGRGSFVCGAPLWLKHPKKRQQQPEELAKSLQTQLNSVMEQAEATRLKATGSCLLKPLRIYPSRIWHSLGTVMAPALPFYLRWRQTKGKENSQRIREKMGFPSCRRPVGPLVWFHAASVGEVLSILPLVQACLTQKPTLKILITTSTVTAGAIVEQRFTHERIIHQFMPLDVPRWCQRFLDYWTPQAAVFTESELWPTVLGLCHARNLSVALVNGRMSATSYNQWRRLRGVARRMLERFAWVAPRTEEDSERFRALGVLTQLAPGDLKTAAPPLPVDDQVLVQLQQYLGDRPVFLAASTHVGEEEQVAQAASLARQTYPDLLTIIVPRHPERGEEIAARLQAAPRRALNALPTQQDAFWVCDTLGELGLFYRLATCVFIGNSLPGCHGGGHNPFEPARLGCAVATGPQVGNFTEAFQALQSCITVVQNDRVLATWVEQMLSSPTERIRMGQQAQKLATVNDALPHDLAAQILALVW</sequence>
<comment type="pathway">
    <text evidence="2">Bacterial outer membrane biogenesis; LPS core biosynthesis.</text>
</comment>
<reference evidence="12 13" key="1">
    <citation type="submission" date="2017-04" db="EMBL/GenBank/DDBJ databases">
        <title>Kefir bacterial isolates.</title>
        <authorList>
            <person name="Kim Y."/>
            <person name="Blasche S."/>
            <person name="Patil K.R."/>
        </authorList>
    </citation>
    <scope>NUCLEOTIDE SEQUENCE [LARGE SCALE GENOMIC DNA]</scope>
    <source>
        <strain evidence="12 13">KR-2</strain>
    </source>
</reference>
<dbReference type="STRING" id="1231343.Absy_014_049"/>
<evidence type="ECO:0000256" key="1">
    <source>
        <dbReference type="ARBA" id="ARBA00003394"/>
    </source>
</evidence>
<evidence type="ECO:0000259" key="10">
    <source>
        <dbReference type="Pfam" id="PF04028"/>
    </source>
</evidence>
<dbReference type="GO" id="GO:0043842">
    <property type="term" value="F:Kdo transferase activity"/>
    <property type="evidence" value="ECO:0007669"/>
    <property type="project" value="UniProtKB-EC"/>
</dbReference>
<evidence type="ECO:0000256" key="5">
    <source>
        <dbReference type="ARBA" id="ARBA00022679"/>
    </source>
</evidence>
<dbReference type="SUPFAM" id="SSF53756">
    <property type="entry name" value="UDP-Glycosyltransferase/glycogen phosphorylase"/>
    <property type="match status" value="1"/>
</dbReference>
<dbReference type="PANTHER" id="PTHR42755">
    <property type="entry name" value="3-DEOXY-MANNO-OCTULOSONATE CYTIDYLYLTRANSFERASE"/>
    <property type="match status" value="1"/>
</dbReference>
<evidence type="ECO:0000256" key="6">
    <source>
        <dbReference type="ARBA" id="ARBA00031445"/>
    </source>
</evidence>
<dbReference type="GO" id="GO:0009244">
    <property type="term" value="P:lipopolysaccharide core region biosynthetic process"/>
    <property type="evidence" value="ECO:0007669"/>
    <property type="project" value="UniProtKB-UniPathway"/>
</dbReference>
<dbReference type="InterPro" id="IPR007172">
    <property type="entry name" value="DUF374"/>
</dbReference>
<feature type="site" description="Transition state stabilizer" evidence="9">
    <location>
        <position position="456"/>
    </location>
</feature>
<evidence type="ECO:0000313" key="12">
    <source>
        <dbReference type="EMBL" id="PAL28388.1"/>
    </source>
</evidence>
<proteinExistence type="predicted"/>
<feature type="domain" description="3-deoxy-D-manno-octulosonic-acid transferase N-terminal" evidence="11">
    <location>
        <begin position="281"/>
        <end position="456"/>
    </location>
</feature>
<dbReference type="InterPro" id="IPR038107">
    <property type="entry name" value="Glycos_transf_N_sf"/>
</dbReference>
<dbReference type="OrthoDB" id="9789797at2"/>
<dbReference type="Proteomes" id="UP000216033">
    <property type="component" value="Unassembled WGS sequence"/>
</dbReference>
<dbReference type="Pfam" id="PF04028">
    <property type="entry name" value="DUF374"/>
    <property type="match status" value="1"/>
</dbReference>
<accession>A0A270BTW1</accession>
<keyword evidence="5 12" id="KW-0808">Transferase</keyword>
<feature type="active site" description="Proton acceptor" evidence="8">
    <location>
        <position position="309"/>
    </location>
</feature>
<dbReference type="AlphaFoldDB" id="A0A270BTW1"/>
<evidence type="ECO:0000313" key="13">
    <source>
        <dbReference type="Proteomes" id="UP000216033"/>
    </source>
</evidence>
<evidence type="ECO:0000256" key="3">
    <source>
        <dbReference type="ARBA" id="ARBA00012621"/>
    </source>
</evidence>
<protein>
    <recommendedName>
        <fullName evidence="4">3-deoxy-D-manno-octulosonic acid transferase</fullName>
        <ecNumber evidence="3">2.4.99.12</ecNumber>
    </recommendedName>
    <alternativeName>
        <fullName evidence="6">Lipid IV(A) 3-deoxy-D-manno-octulosonic acid transferase</fullName>
    </alternativeName>
</protein>